<keyword evidence="1" id="KW-0732">Signal</keyword>
<gene>
    <name evidence="2" type="ORF">KKI46_07340</name>
</gene>
<name>A0ABX8GCV7_EXIAC</name>
<evidence type="ECO:0000256" key="1">
    <source>
        <dbReference type="SAM" id="SignalP"/>
    </source>
</evidence>
<feature type="chain" id="PRO_5046327243" description="SbsC C-terminal domain-containing protein" evidence="1">
    <location>
        <begin position="22"/>
        <end position="274"/>
    </location>
</feature>
<keyword evidence="3" id="KW-1185">Reference proteome</keyword>
<sequence length="274" mass="31466">MRTIIACSAAVAVLMSGASIGSGSTLVEAKVIQTKKAFDYKKYRADQLKVITKYGNILSDLSSKSPIKIPSYYQNKAYRTAVEQYNPKVEKYDSDNVKESRKIRAMRVDLKAVDTLSEKKAFDKRMVAMKKEVKRLVKVEQALAKESKPLYQEVMDYERQQTEAFIAQYGPIDPALTLIKSLPYVQELERKLIKKKISKQDRIERVDQAAEAMVRERETSSERVGPERGKMTILIYENKFEEAAAVFEEAKQLTKDENVRLDLAFKKIINRYLK</sequence>
<protein>
    <recommendedName>
        <fullName evidence="4">SbsC C-terminal domain-containing protein</fullName>
    </recommendedName>
</protein>
<accession>A0ABX8GCV7</accession>
<evidence type="ECO:0000313" key="3">
    <source>
        <dbReference type="Proteomes" id="UP000679498"/>
    </source>
</evidence>
<dbReference type="RefSeq" id="WP_156772500.1">
    <property type="nucleotide sequence ID" value="NZ_CP075897.1"/>
</dbReference>
<dbReference type="EMBL" id="CP075897">
    <property type="protein sequence ID" value="QWB31448.1"/>
    <property type="molecule type" value="Genomic_DNA"/>
</dbReference>
<proteinExistence type="predicted"/>
<evidence type="ECO:0008006" key="4">
    <source>
        <dbReference type="Google" id="ProtNLM"/>
    </source>
</evidence>
<reference evidence="2 3" key="1">
    <citation type="submission" date="2021-05" db="EMBL/GenBank/DDBJ databases">
        <title>Biocontrol using Exiguobacterium acetylicum SI17 against litchi downy blight caused by Peronophythora litchii.</title>
        <authorList>
            <person name="Zheng L."/>
        </authorList>
    </citation>
    <scope>NUCLEOTIDE SEQUENCE [LARGE SCALE GENOMIC DNA]</scope>
    <source>
        <strain evidence="2 3">SI17</strain>
    </source>
</reference>
<dbReference type="Proteomes" id="UP000679498">
    <property type="component" value="Chromosome"/>
</dbReference>
<dbReference type="GeneID" id="88811482"/>
<evidence type="ECO:0000313" key="2">
    <source>
        <dbReference type="EMBL" id="QWB31448.1"/>
    </source>
</evidence>
<organism evidence="2 3">
    <name type="scientific">Exiguobacterium acetylicum</name>
    <name type="common">Brevibacterium acetylicum</name>
    <dbReference type="NCBI Taxonomy" id="41170"/>
    <lineage>
        <taxon>Bacteria</taxon>
        <taxon>Bacillati</taxon>
        <taxon>Bacillota</taxon>
        <taxon>Bacilli</taxon>
        <taxon>Bacillales</taxon>
        <taxon>Bacillales Family XII. Incertae Sedis</taxon>
        <taxon>Exiguobacterium</taxon>
    </lineage>
</organism>
<feature type="signal peptide" evidence="1">
    <location>
        <begin position="1"/>
        <end position="21"/>
    </location>
</feature>